<organism evidence="1 2">
    <name type="scientific">Bursaphelenchus okinawaensis</name>
    <dbReference type="NCBI Taxonomy" id="465554"/>
    <lineage>
        <taxon>Eukaryota</taxon>
        <taxon>Metazoa</taxon>
        <taxon>Ecdysozoa</taxon>
        <taxon>Nematoda</taxon>
        <taxon>Chromadorea</taxon>
        <taxon>Rhabditida</taxon>
        <taxon>Tylenchina</taxon>
        <taxon>Tylenchomorpha</taxon>
        <taxon>Aphelenchoidea</taxon>
        <taxon>Aphelenchoididae</taxon>
        <taxon>Bursaphelenchus</taxon>
    </lineage>
</organism>
<comment type="caution">
    <text evidence="1">The sequence shown here is derived from an EMBL/GenBank/DDBJ whole genome shotgun (WGS) entry which is preliminary data.</text>
</comment>
<evidence type="ECO:0000313" key="1">
    <source>
        <dbReference type="EMBL" id="CAD5217149.1"/>
    </source>
</evidence>
<name>A0A811KPA0_9BILA</name>
<evidence type="ECO:0000313" key="2">
    <source>
        <dbReference type="Proteomes" id="UP000614601"/>
    </source>
</evidence>
<dbReference type="Proteomes" id="UP000783686">
    <property type="component" value="Unassembled WGS sequence"/>
</dbReference>
<sequence length="155" mass="17404">MVYRLKDETWATAFALNRSIQAKLKKEVADFSGKQLVCCPYTGTICCSSIGRQVLLSNLTIENNDCKILDFSEVKFQSIVAIHLINKGTQVLVDTDLEYIMYDLAKGRVVKIYSARLKERSSDFTLKYADGTFVDVCNQKEYKTPTLQGPGGNMP</sequence>
<dbReference type="EMBL" id="CAJFCW020000003">
    <property type="protein sequence ID" value="CAG9107205.1"/>
    <property type="molecule type" value="Genomic_DNA"/>
</dbReference>
<dbReference type="Proteomes" id="UP000614601">
    <property type="component" value="Unassembled WGS sequence"/>
</dbReference>
<gene>
    <name evidence="1" type="ORF">BOKJ2_LOCUS6943</name>
</gene>
<dbReference type="EMBL" id="CAJFDH010000003">
    <property type="protein sequence ID" value="CAD5217149.1"/>
    <property type="molecule type" value="Genomic_DNA"/>
</dbReference>
<keyword evidence="2" id="KW-1185">Reference proteome</keyword>
<proteinExistence type="predicted"/>
<protein>
    <submittedName>
        <fullName evidence="1">Uncharacterized protein</fullName>
    </submittedName>
</protein>
<accession>A0A811KPA0</accession>
<dbReference type="AlphaFoldDB" id="A0A811KPA0"/>
<reference evidence="1" key="1">
    <citation type="submission" date="2020-09" db="EMBL/GenBank/DDBJ databases">
        <authorList>
            <person name="Kikuchi T."/>
        </authorList>
    </citation>
    <scope>NUCLEOTIDE SEQUENCE</scope>
    <source>
        <strain evidence="1">SH1</strain>
    </source>
</reference>